<gene>
    <name evidence="6" type="ORF">NE651_05205</name>
</gene>
<keyword evidence="1 4" id="KW-0732">Signal</keyword>
<protein>
    <recommendedName>
        <fullName evidence="5">Calx-beta domain-containing protein</fullName>
    </recommendedName>
</protein>
<feature type="signal peptide" evidence="4">
    <location>
        <begin position="1"/>
        <end position="25"/>
    </location>
</feature>
<dbReference type="SUPFAM" id="SSF141072">
    <property type="entry name" value="CalX-like"/>
    <property type="match status" value="1"/>
</dbReference>
<organism evidence="6 7">
    <name type="scientific">Alistipes onderdonkii</name>
    <dbReference type="NCBI Taxonomy" id="328813"/>
    <lineage>
        <taxon>Bacteria</taxon>
        <taxon>Pseudomonadati</taxon>
        <taxon>Bacteroidota</taxon>
        <taxon>Bacteroidia</taxon>
        <taxon>Bacteroidales</taxon>
        <taxon>Rikenellaceae</taxon>
        <taxon>Alistipes</taxon>
    </lineage>
</organism>
<evidence type="ECO:0000313" key="7">
    <source>
        <dbReference type="Proteomes" id="UP001205035"/>
    </source>
</evidence>
<evidence type="ECO:0000313" key="6">
    <source>
        <dbReference type="EMBL" id="MCQ5082285.1"/>
    </source>
</evidence>
<dbReference type="AlphaFoldDB" id="A0AAJ1CD09"/>
<accession>A0AAJ1CD09</accession>
<evidence type="ECO:0000256" key="4">
    <source>
        <dbReference type="SAM" id="SignalP"/>
    </source>
</evidence>
<sequence length="818" mass="87795">MKTGKNIFWAFGMAMAIFAASRVQAQFMPVVYDRSYGKEIHYEQVCPDFSNGDVVAVGENGGHPMVIWLNRLGESILSRKFPAGDFAKITNVFPLQDGKVLLVGCRTVPPRDNRGATGRAIVLTSNGVVEQDVRVGEPGSCITLGRQLADGSLILGGDSPAVTGGRKPFVCKISPSGRVIYNYIPTAGEVCVGLNVLGSSTEYLHVAFSSKDNEGSCVVRLDERGKPFFITQLPDRTFHIEKMASTVDGDLYLVGEGQKAGGAVIKIRPEGDIVFQKQIVPTSVETKLDQLIVCPTGEIMVGGNDLTNSYYAQLRPDGTELISQVDRGVIAGITHDPVSGSCVASLYNPETSQGKIVKFSRQGHRMYEKNTAASYTSLRINGNGDLLMGSPTTGRLSMLSSLGELLFDRYVVENTPTPFAAASLPANGEAVFLSDGSRIIKLAHGIYMSDIQVSKPIMGSATATFTVTLSGYSFTPEGAPLPVTVDYKTRPVTASEGVNYDPVAGTLSFVPSTDGSDRYLNKFAVEVPINANDLLEGSRTFNLDLSNISNSYLIRSSSQALIKDQPAIVRLIGTKAGIEGEQDIVYELGIFKTNGVALTNATRANIVIDGIYGKGTADQLDFDMGRLPRLTIQPDMHSGQYRVQTKEDTRYESVKSVVIDFSQIYAMSDTDVHFSSSVLSCKGELYDQPALVAIESLGDFGRKNNVVSGFFKVSLLRAKDGALLTNCSGGDILIDAAIDQSTTGQLGQDFVLTNLHDLRIWGDDKSSTVNINGMVLYSPDSASRNVVVKLNGAKAVADGGKISVSPSKAISGFVIRNK</sequence>
<name>A0AAJ1CD09_9BACT</name>
<evidence type="ECO:0000256" key="1">
    <source>
        <dbReference type="ARBA" id="ARBA00022729"/>
    </source>
</evidence>
<feature type="domain" description="Calx-beta" evidence="5">
    <location>
        <begin position="483"/>
        <end position="564"/>
    </location>
</feature>
<dbReference type="GO" id="GO:0007154">
    <property type="term" value="P:cell communication"/>
    <property type="evidence" value="ECO:0007669"/>
    <property type="project" value="InterPro"/>
</dbReference>
<reference evidence="6" key="1">
    <citation type="submission" date="2022-06" db="EMBL/GenBank/DDBJ databases">
        <title>Isolation of gut microbiota from human fecal samples.</title>
        <authorList>
            <person name="Pamer E.G."/>
            <person name="Barat B."/>
            <person name="Waligurski E."/>
            <person name="Medina S."/>
            <person name="Paddock L."/>
            <person name="Mostad J."/>
        </authorList>
    </citation>
    <scope>NUCLEOTIDE SEQUENCE</scope>
    <source>
        <strain evidence="6">DFI.6.22</strain>
    </source>
</reference>
<keyword evidence="3" id="KW-0106">Calcium</keyword>
<dbReference type="Gene3D" id="2.60.40.2030">
    <property type="match status" value="1"/>
</dbReference>
<feature type="chain" id="PRO_5042578459" description="Calx-beta domain-containing protein" evidence="4">
    <location>
        <begin position="26"/>
        <end position="818"/>
    </location>
</feature>
<dbReference type="InterPro" id="IPR038081">
    <property type="entry name" value="CalX-like_sf"/>
</dbReference>
<evidence type="ECO:0000256" key="2">
    <source>
        <dbReference type="ARBA" id="ARBA00022737"/>
    </source>
</evidence>
<evidence type="ECO:0000259" key="5">
    <source>
        <dbReference type="Pfam" id="PF03160"/>
    </source>
</evidence>
<dbReference type="EMBL" id="JANGBQ010000005">
    <property type="protein sequence ID" value="MCQ5082285.1"/>
    <property type="molecule type" value="Genomic_DNA"/>
</dbReference>
<dbReference type="SUPFAM" id="SSF101898">
    <property type="entry name" value="NHL repeat"/>
    <property type="match status" value="1"/>
</dbReference>
<dbReference type="RefSeq" id="WP_022333833.1">
    <property type="nucleotide sequence ID" value="NZ_DAWDUM010000007.1"/>
</dbReference>
<comment type="caution">
    <text evidence="6">The sequence shown here is derived from an EMBL/GenBank/DDBJ whole genome shotgun (WGS) entry which is preliminary data.</text>
</comment>
<keyword evidence="2" id="KW-0677">Repeat</keyword>
<dbReference type="Pfam" id="PF03160">
    <property type="entry name" value="Calx-beta"/>
    <property type="match status" value="1"/>
</dbReference>
<dbReference type="InterPro" id="IPR003644">
    <property type="entry name" value="Calx_beta"/>
</dbReference>
<dbReference type="Proteomes" id="UP001205035">
    <property type="component" value="Unassembled WGS sequence"/>
</dbReference>
<evidence type="ECO:0000256" key="3">
    <source>
        <dbReference type="ARBA" id="ARBA00022837"/>
    </source>
</evidence>
<dbReference type="GO" id="GO:0016020">
    <property type="term" value="C:membrane"/>
    <property type="evidence" value="ECO:0007669"/>
    <property type="project" value="InterPro"/>
</dbReference>
<proteinExistence type="predicted"/>